<dbReference type="Proteomes" id="UP001164746">
    <property type="component" value="Chromosome 11"/>
</dbReference>
<name>A0ABY7F985_MYAAR</name>
<organism evidence="1 2">
    <name type="scientific">Mya arenaria</name>
    <name type="common">Soft-shell clam</name>
    <dbReference type="NCBI Taxonomy" id="6604"/>
    <lineage>
        <taxon>Eukaryota</taxon>
        <taxon>Metazoa</taxon>
        <taxon>Spiralia</taxon>
        <taxon>Lophotrochozoa</taxon>
        <taxon>Mollusca</taxon>
        <taxon>Bivalvia</taxon>
        <taxon>Autobranchia</taxon>
        <taxon>Heteroconchia</taxon>
        <taxon>Euheterodonta</taxon>
        <taxon>Imparidentia</taxon>
        <taxon>Neoheterodontei</taxon>
        <taxon>Myida</taxon>
        <taxon>Myoidea</taxon>
        <taxon>Myidae</taxon>
        <taxon>Mya</taxon>
    </lineage>
</organism>
<dbReference type="EMBL" id="CP111022">
    <property type="protein sequence ID" value="WAR18595.1"/>
    <property type="molecule type" value="Genomic_DNA"/>
</dbReference>
<keyword evidence="2" id="KW-1185">Reference proteome</keyword>
<proteinExistence type="predicted"/>
<evidence type="ECO:0000313" key="2">
    <source>
        <dbReference type="Proteomes" id="UP001164746"/>
    </source>
</evidence>
<protein>
    <submittedName>
        <fullName evidence="1">Uncharacterized protein</fullName>
    </submittedName>
</protein>
<sequence>MNDVKQFYQSGAFSIKDPNVRPEILPYIQWECRDFCWKFPAVISNLSEIYFTDASQYFDIAWETGVAITNYTFSSKDELDNIRMGLVEIGEGEQLLMDEAYLSMAVRNDTGRPNISPMLNVFPIYRVPLNSSIDIRLFPFDGDGDYVRCHFDTFPGPGSLESHIVLNEVYMKVNLK</sequence>
<reference evidence="1" key="1">
    <citation type="submission" date="2022-11" db="EMBL/GenBank/DDBJ databases">
        <title>Centuries of genome instability and evolution in soft-shell clam transmissible cancer (bioRxiv).</title>
        <authorList>
            <person name="Hart S.F.M."/>
            <person name="Yonemitsu M.A."/>
            <person name="Giersch R.M."/>
            <person name="Beal B.F."/>
            <person name="Arriagada G."/>
            <person name="Davis B.W."/>
            <person name="Ostrander E.A."/>
            <person name="Goff S.P."/>
            <person name="Metzger M.J."/>
        </authorList>
    </citation>
    <scope>NUCLEOTIDE SEQUENCE</scope>
    <source>
        <strain evidence="1">MELC-2E11</strain>
        <tissue evidence="1">Siphon/mantle</tissue>
    </source>
</reference>
<accession>A0ABY7F985</accession>
<gene>
    <name evidence="1" type="ORF">MAR_000433</name>
</gene>
<evidence type="ECO:0000313" key="1">
    <source>
        <dbReference type="EMBL" id="WAR18595.1"/>
    </source>
</evidence>